<dbReference type="InterPro" id="IPR036388">
    <property type="entry name" value="WH-like_DNA-bd_sf"/>
</dbReference>
<sequence length="318" mass="36296">MKVHKIALPTPFQIGDVNVYLLRDGDRLTLVDTGTSSREGERVLERKLAEVGVRVEDLQQIVLTHYHADHAGLLERLVARSGATVYAHPLTHDLIMPTATSLAKRVAFFDHVYLGMGMVEETRRQSIVQQVSSYQDDMGRAGVDVVLQEGDRLPGHEQWRVIYTPGHSQDHLSLFDDTNGVMLLGDHLLQNIASNAFIEPAAREGEERPKTLMIYRQALRKIYDLEWQVGYPGHFEEIRNYRELIEKRFRSQEKRARMVVEQVKAGKRTGLEVCEALFPKAMNYLPLVMSETLGHLDWMTAEGRIARETTEDGVWMFS</sequence>
<dbReference type="Pfam" id="PF00753">
    <property type="entry name" value="Lactamase_B"/>
    <property type="match status" value="1"/>
</dbReference>
<dbReference type="InterPro" id="IPR036866">
    <property type="entry name" value="RibonucZ/Hydroxyglut_hydro"/>
</dbReference>
<dbReference type="KEGG" id="tab:CIG75_15515"/>
<dbReference type="CDD" id="cd07725">
    <property type="entry name" value="TTHA1429-like_MBL-fold"/>
    <property type="match status" value="1"/>
</dbReference>
<dbReference type="InterPro" id="IPR050662">
    <property type="entry name" value="Sec-metab_biosynth-thioest"/>
</dbReference>
<feature type="domain" description="Metallo-beta-lactamase" evidence="1">
    <location>
        <begin position="16"/>
        <end position="234"/>
    </location>
</feature>
<dbReference type="EMBL" id="CP022657">
    <property type="protein sequence ID" value="ASS76209.1"/>
    <property type="molecule type" value="Genomic_DNA"/>
</dbReference>
<dbReference type="RefSeq" id="WP_094237442.1">
    <property type="nucleotide sequence ID" value="NZ_CP022657.1"/>
</dbReference>
<protein>
    <recommendedName>
        <fullName evidence="1">Metallo-beta-lactamase domain-containing protein</fullName>
    </recommendedName>
</protein>
<dbReference type="PANTHER" id="PTHR23131:SF4">
    <property type="entry name" value="METALLO-BETA-LACTAMASE SUPERFAMILY POTEIN"/>
    <property type="match status" value="1"/>
</dbReference>
<accession>A0A223D3I8</accession>
<evidence type="ECO:0000313" key="3">
    <source>
        <dbReference type="Proteomes" id="UP000214688"/>
    </source>
</evidence>
<dbReference type="SUPFAM" id="SSF56281">
    <property type="entry name" value="Metallo-hydrolase/oxidoreductase"/>
    <property type="match status" value="1"/>
</dbReference>
<reference evidence="2 3" key="1">
    <citation type="journal article" date="2015" name="Int. J. Syst. Evol. Microbiol.">
        <title>Tumebacillus algifaecis sp. nov., isolated from decomposing algal scum.</title>
        <authorList>
            <person name="Wu Y.F."/>
            <person name="Zhang B."/>
            <person name="Xing P."/>
            <person name="Wu Q.L."/>
            <person name="Liu S.J."/>
        </authorList>
    </citation>
    <scope>NUCLEOTIDE SEQUENCE [LARGE SCALE GENOMIC DNA]</scope>
    <source>
        <strain evidence="2 3">THMBR28</strain>
    </source>
</reference>
<evidence type="ECO:0000313" key="2">
    <source>
        <dbReference type="EMBL" id="ASS76209.1"/>
    </source>
</evidence>
<dbReference type="PANTHER" id="PTHR23131">
    <property type="entry name" value="ENDORIBONUCLEASE LACTB2"/>
    <property type="match status" value="1"/>
</dbReference>
<dbReference type="AlphaFoldDB" id="A0A223D3I8"/>
<proteinExistence type="predicted"/>
<evidence type="ECO:0000259" key="1">
    <source>
        <dbReference type="SMART" id="SM00849"/>
    </source>
</evidence>
<dbReference type="Gene3D" id="3.60.15.10">
    <property type="entry name" value="Ribonuclease Z/Hydroxyacylglutathione hydrolase-like"/>
    <property type="match status" value="1"/>
</dbReference>
<dbReference type="Gene3D" id="1.10.10.10">
    <property type="entry name" value="Winged helix-like DNA-binding domain superfamily/Winged helix DNA-binding domain"/>
    <property type="match status" value="1"/>
</dbReference>
<gene>
    <name evidence="2" type="ORF">CIG75_15515</name>
</gene>
<keyword evidence="3" id="KW-1185">Reference proteome</keyword>
<dbReference type="OrthoDB" id="9802248at2"/>
<dbReference type="Proteomes" id="UP000214688">
    <property type="component" value="Chromosome"/>
</dbReference>
<dbReference type="InterPro" id="IPR001279">
    <property type="entry name" value="Metallo-B-lactamas"/>
</dbReference>
<dbReference type="SMART" id="SM00849">
    <property type="entry name" value="Lactamase_B"/>
    <property type="match status" value="1"/>
</dbReference>
<name>A0A223D3I8_9BACL</name>
<organism evidence="2 3">
    <name type="scientific">Tumebacillus algifaecis</name>
    <dbReference type="NCBI Taxonomy" id="1214604"/>
    <lineage>
        <taxon>Bacteria</taxon>
        <taxon>Bacillati</taxon>
        <taxon>Bacillota</taxon>
        <taxon>Bacilli</taxon>
        <taxon>Bacillales</taxon>
        <taxon>Alicyclobacillaceae</taxon>
        <taxon>Tumebacillus</taxon>
    </lineage>
</organism>